<dbReference type="InterPro" id="IPR002376">
    <property type="entry name" value="Formyl_transf_N"/>
</dbReference>
<dbReference type="Proteomes" id="UP001345827">
    <property type="component" value="Unassembled WGS sequence"/>
</dbReference>
<dbReference type="PANTHER" id="PTHR11138:SF5">
    <property type="entry name" value="METHIONYL-TRNA FORMYLTRANSFERASE, MITOCHONDRIAL"/>
    <property type="match status" value="1"/>
</dbReference>
<evidence type="ECO:0000256" key="1">
    <source>
        <dbReference type="ARBA" id="ARBA00012261"/>
    </source>
</evidence>
<evidence type="ECO:0000313" key="4">
    <source>
        <dbReference type="Proteomes" id="UP001345827"/>
    </source>
</evidence>
<protein>
    <recommendedName>
        <fullName evidence="1">methionyl-tRNA formyltransferase</fullName>
        <ecNumber evidence="1">2.1.2.9</ecNumber>
    </recommendedName>
</protein>
<dbReference type="EC" id="2.1.2.9" evidence="1"/>
<dbReference type="Pfam" id="PF00551">
    <property type="entry name" value="Formyl_trans_N"/>
    <property type="match status" value="1"/>
</dbReference>
<dbReference type="CDD" id="cd08646">
    <property type="entry name" value="FMT_core_Met-tRNA-FMT_N"/>
    <property type="match status" value="1"/>
</dbReference>
<keyword evidence="4" id="KW-1185">Reference proteome</keyword>
<dbReference type="Gene3D" id="3.40.50.12230">
    <property type="match status" value="1"/>
</dbReference>
<name>A0AAV9QAV6_9PEZI</name>
<dbReference type="SUPFAM" id="SSF53328">
    <property type="entry name" value="Formyltransferase"/>
    <property type="match status" value="1"/>
</dbReference>
<comment type="caution">
    <text evidence="3">The sequence shown here is derived from an EMBL/GenBank/DDBJ whole genome shotgun (WGS) entry which is preliminary data.</text>
</comment>
<dbReference type="EMBL" id="JAXLQG010000006">
    <property type="protein sequence ID" value="KAK5538882.1"/>
    <property type="molecule type" value="Genomic_DNA"/>
</dbReference>
<accession>A0AAV9QAV6</accession>
<keyword evidence="3" id="KW-0808">Transferase</keyword>
<organism evidence="3 4">
    <name type="scientific">Vermiconidia calcicola</name>
    <dbReference type="NCBI Taxonomy" id="1690605"/>
    <lineage>
        <taxon>Eukaryota</taxon>
        <taxon>Fungi</taxon>
        <taxon>Dikarya</taxon>
        <taxon>Ascomycota</taxon>
        <taxon>Pezizomycotina</taxon>
        <taxon>Dothideomycetes</taxon>
        <taxon>Dothideomycetidae</taxon>
        <taxon>Mycosphaerellales</taxon>
        <taxon>Extremaceae</taxon>
        <taxon>Vermiconidia</taxon>
    </lineage>
</organism>
<gene>
    <name evidence="3" type="primary">FMT1</name>
    <name evidence="3" type="ORF">LTR25_004426</name>
</gene>
<dbReference type="InterPro" id="IPR041711">
    <property type="entry name" value="Met-tRNA-FMT_N"/>
</dbReference>
<proteinExistence type="predicted"/>
<dbReference type="GO" id="GO:0005739">
    <property type="term" value="C:mitochondrion"/>
    <property type="evidence" value="ECO:0007669"/>
    <property type="project" value="TreeGrafter"/>
</dbReference>
<dbReference type="PANTHER" id="PTHR11138">
    <property type="entry name" value="METHIONYL-TRNA FORMYLTRANSFERASE"/>
    <property type="match status" value="1"/>
</dbReference>
<evidence type="ECO:0000313" key="3">
    <source>
        <dbReference type="EMBL" id="KAK5538882.1"/>
    </source>
</evidence>
<reference evidence="3 4" key="1">
    <citation type="submission" date="2023-06" db="EMBL/GenBank/DDBJ databases">
        <title>Black Yeasts Isolated from many extreme environments.</title>
        <authorList>
            <person name="Coleine C."/>
            <person name="Stajich J.E."/>
            <person name="Selbmann L."/>
        </authorList>
    </citation>
    <scope>NUCLEOTIDE SEQUENCE [LARGE SCALE GENOMIC DNA]</scope>
    <source>
        <strain evidence="3 4">CCFEE 5887</strain>
    </source>
</reference>
<dbReference type="InterPro" id="IPR036477">
    <property type="entry name" value="Formyl_transf_N_sf"/>
</dbReference>
<feature type="domain" description="Formyl transferase N-terminal" evidence="2">
    <location>
        <begin position="42"/>
        <end position="186"/>
    </location>
</feature>
<dbReference type="GO" id="GO:0004479">
    <property type="term" value="F:methionyl-tRNA formyltransferase activity"/>
    <property type="evidence" value="ECO:0007669"/>
    <property type="project" value="UniProtKB-EC"/>
</dbReference>
<sequence>MIRSDEATAIEGTCTLAHQIICSEMDTVYNNSPCLNPRIQSATSLTALHEYSKSPQTDVASIDVVTRTDKRSGRSLKVIRSPPIKTVAQQLGLPVHQIDTFKEWSPPPYINLVVAVSFGLLIPFRILRLARYGGLNVHPSMLPDLPGAAPIQWTIIHGRQTTGVTVQTLHPYKFDQGVILDQTPPPGFPIPDPDHITTNDLITLLAPVGADMLVSAIRNKLYIPPYKSVPARANSTEIATAPKITPEMRIINFAKHSDTEILRRNRATGPLLTFANRNGLTGGAILLKLSPDMWCAMESEIPEDMRHVTDAIAVGVPYAILPKNGIPIQSDQPLMVNVHASKGGISRIAIPHATVANMKRKTAAAAAARAGFFDKPMRMGEYDLYVPSHNLAMPEKSSDQQGKPPHDSA</sequence>
<evidence type="ECO:0000259" key="2">
    <source>
        <dbReference type="Pfam" id="PF00551"/>
    </source>
</evidence>
<dbReference type="AlphaFoldDB" id="A0AAV9QAV6"/>